<dbReference type="PANTHER" id="PTHR31845">
    <property type="entry name" value="FINGER DOMAIN PROTEIN, PUTATIVE-RELATED"/>
    <property type="match status" value="1"/>
</dbReference>
<sequence length="645" mass="73093">MSSMDVDATAHSRTEFMGIKQMGLRACGTCVKAKVKCVPNLQQGKCHRCHRLDKVCQPSSTPSRKRPTHVAQLEQKLDTLVELLSGPNRGDGREEHRSGSSSSPPKSPAPTHQLRIMSPPSHATIATESATFSPHNFFAGSSSTQVPYDSYVTQPQVYNFEFENREASFLLLEYRTQQAEQLPFVVIPPDATSQSLHRERPMLWKSIMTAASYQHPLRQEALGWKLMEEFASRIMLRAEKSLDLLQALLVHLTWYHYHSVANPQVLNLLSLARTMAVNLGYHRTHSPKGRPKIWIDGPDGVTKQQYEPEDSSVTSRTLEEWRALAGCFFLSTITTSSCRRNEPVQYTQHLDHVCRTLTELQEYETDHLIFPLISVQNVVLKISTAFTDPNLGLSTAPVKMFIQSLHTELQHIKQNLSINATEDYTFVVCFQMAEISLFEASLYRSFHPDSDKAYHLNLLYSCLTAVKTFFDTHFSNKAPFATSFAYFRWIFAGYVLILGAKLAVYKTEGWDTRHVHEVLDCANALDRVIGKFEAILQRRTPHGEYEIFDRYVQQMRRVKAQGRPSLRSQPGPQPGNPLCENRMPQQMPGVGNEFEQASLSSGTSQFDPNAFAIEPDDNFWQTMFNVDDDWSVSSSHLPPAEKPTS</sequence>
<feature type="region of interest" description="Disordered" evidence="6">
    <location>
        <begin position="560"/>
        <end position="590"/>
    </location>
</feature>
<evidence type="ECO:0000313" key="7">
    <source>
        <dbReference type="EMBL" id="KAG4415072.1"/>
    </source>
</evidence>
<evidence type="ECO:0000256" key="5">
    <source>
        <dbReference type="ARBA" id="ARBA00023242"/>
    </source>
</evidence>
<comment type="subcellular location">
    <subcellularLocation>
        <location evidence="1">Nucleus</location>
    </subcellularLocation>
</comment>
<protein>
    <recommendedName>
        <fullName evidence="9">Zn(2)-C6 fungal-type domain-containing protein</fullName>
    </recommendedName>
</protein>
<keyword evidence="3" id="KW-0238">DNA-binding</keyword>
<dbReference type="AlphaFoldDB" id="A0A8H7T8I8"/>
<evidence type="ECO:0000256" key="3">
    <source>
        <dbReference type="ARBA" id="ARBA00023125"/>
    </source>
</evidence>
<evidence type="ECO:0008006" key="9">
    <source>
        <dbReference type="Google" id="ProtNLM"/>
    </source>
</evidence>
<organism evidence="7 8">
    <name type="scientific">Cadophora malorum</name>
    <dbReference type="NCBI Taxonomy" id="108018"/>
    <lineage>
        <taxon>Eukaryota</taxon>
        <taxon>Fungi</taxon>
        <taxon>Dikarya</taxon>
        <taxon>Ascomycota</taxon>
        <taxon>Pezizomycotina</taxon>
        <taxon>Leotiomycetes</taxon>
        <taxon>Helotiales</taxon>
        <taxon>Ploettnerulaceae</taxon>
        <taxon>Cadophora</taxon>
    </lineage>
</organism>
<keyword evidence="5" id="KW-0539">Nucleus</keyword>
<accession>A0A8H7T8I8</accession>
<comment type="caution">
    <text evidence="7">The sequence shown here is derived from an EMBL/GenBank/DDBJ whole genome shotgun (WGS) entry which is preliminary data.</text>
</comment>
<gene>
    <name evidence="7" type="ORF">IFR04_011797</name>
</gene>
<dbReference type="CDD" id="cd12148">
    <property type="entry name" value="fungal_TF_MHR"/>
    <property type="match status" value="1"/>
</dbReference>
<dbReference type="Gene3D" id="4.10.240.10">
    <property type="entry name" value="Zn(2)-C6 fungal-type DNA-binding domain"/>
    <property type="match status" value="1"/>
</dbReference>
<evidence type="ECO:0000313" key="8">
    <source>
        <dbReference type="Proteomes" id="UP000664132"/>
    </source>
</evidence>
<dbReference type="InterPro" id="IPR001138">
    <property type="entry name" value="Zn2Cys6_DnaBD"/>
</dbReference>
<evidence type="ECO:0000256" key="6">
    <source>
        <dbReference type="SAM" id="MobiDB-lite"/>
    </source>
</evidence>
<evidence type="ECO:0000256" key="1">
    <source>
        <dbReference type="ARBA" id="ARBA00004123"/>
    </source>
</evidence>
<dbReference type="SUPFAM" id="SSF57701">
    <property type="entry name" value="Zn2/Cys6 DNA-binding domain"/>
    <property type="match status" value="1"/>
</dbReference>
<keyword evidence="4" id="KW-0804">Transcription</keyword>
<dbReference type="InterPro" id="IPR036864">
    <property type="entry name" value="Zn2-C6_fun-type_DNA-bd_sf"/>
</dbReference>
<evidence type="ECO:0000256" key="2">
    <source>
        <dbReference type="ARBA" id="ARBA00023015"/>
    </source>
</evidence>
<dbReference type="GO" id="GO:0000981">
    <property type="term" value="F:DNA-binding transcription factor activity, RNA polymerase II-specific"/>
    <property type="evidence" value="ECO:0007669"/>
    <property type="project" value="InterPro"/>
</dbReference>
<dbReference type="PANTHER" id="PTHR31845:SF10">
    <property type="entry name" value="ZN(II)2CYS6 TRANSCRIPTION FACTOR (EUROFUNG)"/>
    <property type="match status" value="1"/>
</dbReference>
<dbReference type="InterPro" id="IPR051089">
    <property type="entry name" value="prtT"/>
</dbReference>
<dbReference type="GO" id="GO:0008270">
    <property type="term" value="F:zinc ion binding"/>
    <property type="evidence" value="ECO:0007669"/>
    <property type="project" value="InterPro"/>
</dbReference>
<evidence type="ECO:0000256" key="4">
    <source>
        <dbReference type="ARBA" id="ARBA00023163"/>
    </source>
</evidence>
<dbReference type="OrthoDB" id="5226580at2759"/>
<keyword evidence="2" id="KW-0805">Transcription regulation</keyword>
<dbReference type="EMBL" id="JAFJYH010000237">
    <property type="protein sequence ID" value="KAG4415072.1"/>
    <property type="molecule type" value="Genomic_DNA"/>
</dbReference>
<dbReference type="GO" id="GO:0000976">
    <property type="term" value="F:transcription cis-regulatory region binding"/>
    <property type="evidence" value="ECO:0007669"/>
    <property type="project" value="TreeGrafter"/>
</dbReference>
<dbReference type="GO" id="GO:0005634">
    <property type="term" value="C:nucleus"/>
    <property type="evidence" value="ECO:0007669"/>
    <property type="project" value="UniProtKB-SubCell"/>
</dbReference>
<feature type="region of interest" description="Disordered" evidence="6">
    <location>
        <begin position="84"/>
        <end position="116"/>
    </location>
</feature>
<keyword evidence="8" id="KW-1185">Reference proteome</keyword>
<dbReference type="CDD" id="cd00067">
    <property type="entry name" value="GAL4"/>
    <property type="match status" value="1"/>
</dbReference>
<reference evidence="7" key="1">
    <citation type="submission" date="2021-02" db="EMBL/GenBank/DDBJ databases">
        <title>Genome sequence Cadophora malorum strain M34.</title>
        <authorList>
            <person name="Stefanovic E."/>
            <person name="Vu D."/>
            <person name="Scully C."/>
            <person name="Dijksterhuis J."/>
            <person name="Roader J."/>
            <person name="Houbraken J."/>
        </authorList>
    </citation>
    <scope>NUCLEOTIDE SEQUENCE</scope>
    <source>
        <strain evidence="7">M34</strain>
    </source>
</reference>
<dbReference type="Proteomes" id="UP000664132">
    <property type="component" value="Unassembled WGS sequence"/>
</dbReference>
<name>A0A8H7T8I8_9HELO</name>
<proteinExistence type="predicted"/>